<gene>
    <name evidence="1" type="ORF">R3P38DRAFT_2467342</name>
</gene>
<proteinExistence type="predicted"/>
<dbReference type="Proteomes" id="UP001362999">
    <property type="component" value="Unassembled WGS sequence"/>
</dbReference>
<dbReference type="SUPFAM" id="SSF81383">
    <property type="entry name" value="F-box domain"/>
    <property type="match status" value="1"/>
</dbReference>
<comment type="caution">
    <text evidence="1">The sequence shown here is derived from an EMBL/GenBank/DDBJ whole genome shotgun (WGS) entry which is preliminary data.</text>
</comment>
<dbReference type="InterPro" id="IPR036047">
    <property type="entry name" value="F-box-like_dom_sf"/>
</dbReference>
<dbReference type="EMBL" id="JAWWNJ010000009">
    <property type="protein sequence ID" value="KAK7048937.1"/>
    <property type="molecule type" value="Genomic_DNA"/>
</dbReference>
<evidence type="ECO:0000313" key="1">
    <source>
        <dbReference type="EMBL" id="KAK7048937.1"/>
    </source>
</evidence>
<keyword evidence="2" id="KW-1185">Reference proteome</keyword>
<reference evidence="1 2" key="1">
    <citation type="journal article" date="2024" name="J Genomics">
        <title>Draft genome sequencing and assembly of Favolaschia claudopus CIRM-BRFM 2984 isolated from oak limbs.</title>
        <authorList>
            <person name="Navarro D."/>
            <person name="Drula E."/>
            <person name="Chaduli D."/>
            <person name="Cazenave R."/>
            <person name="Ahrendt S."/>
            <person name="Wang J."/>
            <person name="Lipzen A."/>
            <person name="Daum C."/>
            <person name="Barry K."/>
            <person name="Grigoriev I.V."/>
            <person name="Favel A."/>
            <person name="Rosso M.N."/>
            <person name="Martin F."/>
        </authorList>
    </citation>
    <scope>NUCLEOTIDE SEQUENCE [LARGE SCALE GENOMIC DNA]</scope>
    <source>
        <strain evidence="1 2">CIRM-BRFM 2984</strain>
    </source>
</reference>
<sequence length="94" mass="10517">LNSQLDPMARLPFEIVSIIFAYCLTESASPTPNPGMAPMLLAQICRFWRNIALATPALWTAICINSVPRREGFIELCKTWFMSAHSLPLSLTLH</sequence>
<evidence type="ECO:0008006" key="3">
    <source>
        <dbReference type="Google" id="ProtNLM"/>
    </source>
</evidence>
<dbReference type="Gene3D" id="1.20.1280.50">
    <property type="match status" value="1"/>
</dbReference>
<dbReference type="AlphaFoldDB" id="A0AAW0DCJ8"/>
<protein>
    <recommendedName>
        <fullName evidence="3">F-box domain-containing protein</fullName>
    </recommendedName>
</protein>
<accession>A0AAW0DCJ8</accession>
<feature type="non-terminal residue" evidence="1">
    <location>
        <position position="94"/>
    </location>
</feature>
<name>A0AAW0DCJ8_9AGAR</name>
<feature type="non-terminal residue" evidence="1">
    <location>
        <position position="1"/>
    </location>
</feature>
<organism evidence="1 2">
    <name type="scientific">Favolaschia claudopus</name>
    <dbReference type="NCBI Taxonomy" id="2862362"/>
    <lineage>
        <taxon>Eukaryota</taxon>
        <taxon>Fungi</taxon>
        <taxon>Dikarya</taxon>
        <taxon>Basidiomycota</taxon>
        <taxon>Agaricomycotina</taxon>
        <taxon>Agaricomycetes</taxon>
        <taxon>Agaricomycetidae</taxon>
        <taxon>Agaricales</taxon>
        <taxon>Marasmiineae</taxon>
        <taxon>Mycenaceae</taxon>
        <taxon>Favolaschia</taxon>
    </lineage>
</organism>
<evidence type="ECO:0000313" key="2">
    <source>
        <dbReference type="Proteomes" id="UP001362999"/>
    </source>
</evidence>